<name>A0A939BQK0_9BACL</name>
<dbReference type="EMBL" id="JAFBEB010000001">
    <property type="protein sequence ID" value="MBM7588602.1"/>
    <property type="molecule type" value="Genomic_DNA"/>
</dbReference>
<evidence type="ECO:0000256" key="1">
    <source>
        <dbReference type="SAM" id="SignalP"/>
    </source>
</evidence>
<reference evidence="2" key="1">
    <citation type="submission" date="2021-01" db="EMBL/GenBank/DDBJ databases">
        <title>Genomic Encyclopedia of Type Strains, Phase IV (KMG-IV): sequencing the most valuable type-strain genomes for metagenomic binning, comparative biology and taxonomic classification.</title>
        <authorList>
            <person name="Goeker M."/>
        </authorList>
    </citation>
    <scope>NUCLEOTIDE SEQUENCE</scope>
    <source>
        <strain evidence="2">DSM 25523</strain>
    </source>
</reference>
<feature type="signal peptide" evidence="1">
    <location>
        <begin position="1"/>
        <end position="19"/>
    </location>
</feature>
<comment type="caution">
    <text evidence="2">The sequence shown here is derived from an EMBL/GenBank/DDBJ whole genome shotgun (WGS) entry which is preliminary data.</text>
</comment>
<sequence length="219" mass="24297">MSRRIAALCSLCFICFIAAGCQVQLKPTEQLNFTEIQRSYYEIVYNDSTFLAGIANMLNTNPMTDVSCYADGYLTALQNRRLYEEVSPVVYDQLGKELGDQLASQYIHIVSELPKLAMATGEWLAKKQVAPGSPQYRQLADEYQQLSALLWDSPVPLAEILAYPGANAKKLGRATLDQLARKILDQCEQMQRQIQSLPNKPVAESGTVSGKGAFFSAFP</sequence>
<keyword evidence="1" id="KW-0732">Signal</keyword>
<organism evidence="2 3">
    <name type="scientific">Brevibacillus fulvus</name>
    <dbReference type="NCBI Taxonomy" id="1125967"/>
    <lineage>
        <taxon>Bacteria</taxon>
        <taxon>Bacillati</taxon>
        <taxon>Bacillota</taxon>
        <taxon>Bacilli</taxon>
        <taxon>Bacillales</taxon>
        <taxon>Paenibacillaceae</taxon>
        <taxon>Brevibacillus</taxon>
    </lineage>
</organism>
<keyword evidence="3" id="KW-1185">Reference proteome</keyword>
<evidence type="ECO:0000313" key="3">
    <source>
        <dbReference type="Proteomes" id="UP000717624"/>
    </source>
</evidence>
<protein>
    <submittedName>
        <fullName evidence="2">Uncharacterized protein</fullName>
    </submittedName>
</protein>
<gene>
    <name evidence="2" type="ORF">JOD01_000188</name>
</gene>
<dbReference type="RefSeq" id="WP_204516349.1">
    <property type="nucleotide sequence ID" value="NZ_BAABIN010000009.1"/>
</dbReference>
<dbReference type="AlphaFoldDB" id="A0A939BQK0"/>
<proteinExistence type="predicted"/>
<dbReference type="Proteomes" id="UP000717624">
    <property type="component" value="Unassembled WGS sequence"/>
</dbReference>
<feature type="chain" id="PRO_5039368581" evidence="1">
    <location>
        <begin position="20"/>
        <end position="219"/>
    </location>
</feature>
<accession>A0A939BQK0</accession>
<evidence type="ECO:0000313" key="2">
    <source>
        <dbReference type="EMBL" id="MBM7588602.1"/>
    </source>
</evidence>
<dbReference type="PROSITE" id="PS51257">
    <property type="entry name" value="PROKAR_LIPOPROTEIN"/>
    <property type="match status" value="1"/>
</dbReference>